<evidence type="ECO:0000313" key="3">
    <source>
        <dbReference type="Proteomes" id="UP000472727"/>
    </source>
</evidence>
<proteinExistence type="predicted"/>
<feature type="transmembrane region" description="Helical" evidence="1">
    <location>
        <begin position="158"/>
        <end position="180"/>
    </location>
</feature>
<evidence type="ECO:0000256" key="1">
    <source>
        <dbReference type="SAM" id="Phobius"/>
    </source>
</evidence>
<feature type="transmembrane region" description="Helical" evidence="1">
    <location>
        <begin position="47"/>
        <end position="69"/>
    </location>
</feature>
<evidence type="ECO:0000313" key="2">
    <source>
        <dbReference type="EMBL" id="KAF3222281.1"/>
    </source>
</evidence>
<dbReference type="EMBL" id="WIWS01000026">
    <property type="protein sequence ID" value="KAF3222281.1"/>
    <property type="molecule type" value="Genomic_DNA"/>
</dbReference>
<reference evidence="2 3" key="1">
    <citation type="submission" date="2019-06" db="EMBL/GenBank/DDBJ databases">
        <authorList>
            <person name="Palmer J.M."/>
        </authorList>
    </citation>
    <scope>NUCLEOTIDE SEQUENCE [LARGE SCALE GENOMIC DNA]</scope>
    <source>
        <strain evidence="2 3">TWF106</strain>
    </source>
</reference>
<feature type="transmembrane region" description="Helical" evidence="1">
    <location>
        <begin position="89"/>
        <end position="106"/>
    </location>
</feature>
<dbReference type="Proteomes" id="UP000472727">
    <property type="component" value="Unassembled WGS sequence"/>
</dbReference>
<protein>
    <submittedName>
        <fullName evidence="2">Uncharacterized protein</fullName>
    </submittedName>
</protein>
<sequence>MNSIVRVEPNSVETLSDLPVEAKVADVKVTSNIDVPTDMAPKPLQRFYWRTLLLIFAPIFVTVFYLIVWRLYMVPADADLKFSTADHHIWFYYAWFVVGVFGLNWSRDGLVGVEVAMLQTKFWQALDNRELMMHRETRWSGPAGWIYWICHIPSRKRLWILLSSVSILIFVGLPLSGLSFEITDGFIKSSTPPLVIGRTKENLYDRKPTDSFDLLVNSWKIGSFPIVPGYGILYTPKDVLRNDYENLNSFPNTLPLTKSMPEVFLAPQAKYPIGGKPWGLRASYNCSIVQDASTFTILKERPLSSLNVNQNDFQRASGEITWATFQTPSGNSISSFIALPETGPGSNLWGYIEIGRSQVLANERGPESSRNGTDPFYNDQRGIFEYALWQIRRKNSYNETEYRPSYKFNDKLEATIRGMPSPALQLDNGTWIWNTTFFQVNRINNTDNLVDGIVDIREYLKVDRYSPRDGSVEWIQSVADPIGVRCEYTSAVGTADLEPRSSSFNSFTREPPMWGETQYLNHPLGTSAADVMAARYFELFTSTGSPLPVVISNFPAYETYIQPQVLLKSTMLVFGLDALRIMYDSANGFEGGRLDDNLTSSREGKLITQGVIHPYIPLILFSSWTLFCFSLAIRYGFRRRLSDKLDEYSQAQLSKEFKNRFA</sequence>
<keyword evidence="1" id="KW-0472">Membrane</keyword>
<feature type="transmembrane region" description="Helical" evidence="1">
    <location>
        <begin position="615"/>
        <end position="637"/>
    </location>
</feature>
<keyword evidence="1" id="KW-1133">Transmembrane helix</keyword>
<gene>
    <name evidence="2" type="ORF">TWF106_005691</name>
</gene>
<dbReference type="AlphaFoldDB" id="A0A7C8UWG3"/>
<keyword evidence="1" id="KW-0812">Transmembrane</keyword>
<comment type="caution">
    <text evidence="2">The sequence shown here is derived from an EMBL/GenBank/DDBJ whole genome shotgun (WGS) entry which is preliminary data.</text>
</comment>
<organism evidence="2 3">
    <name type="scientific">Orbilia oligospora</name>
    <name type="common">Nematode-trapping fungus</name>
    <name type="synonym">Arthrobotrys oligospora</name>
    <dbReference type="NCBI Taxonomy" id="2813651"/>
    <lineage>
        <taxon>Eukaryota</taxon>
        <taxon>Fungi</taxon>
        <taxon>Dikarya</taxon>
        <taxon>Ascomycota</taxon>
        <taxon>Pezizomycotina</taxon>
        <taxon>Orbiliomycetes</taxon>
        <taxon>Orbiliales</taxon>
        <taxon>Orbiliaceae</taxon>
        <taxon>Orbilia</taxon>
    </lineage>
</organism>
<name>A0A7C8UWG3_ORBOL</name>
<accession>A0A7C8UWG3</accession>